<evidence type="ECO:0000256" key="8">
    <source>
        <dbReference type="ARBA" id="ARBA00036346"/>
    </source>
</evidence>
<reference evidence="15 16" key="1">
    <citation type="submission" date="2020-08" db="EMBL/GenBank/DDBJ databases">
        <title>Sequencing the genomes of 1000 actinobacteria strains.</title>
        <authorList>
            <person name="Klenk H.-P."/>
        </authorList>
    </citation>
    <scope>NUCLEOTIDE SEQUENCE [LARGE SCALE GENOMIC DNA]</scope>
    <source>
        <strain evidence="15 16">DSM 20419</strain>
    </source>
</reference>
<dbReference type="NCBIfam" id="NF043035">
    <property type="entry name" value="OxoTetrKin"/>
    <property type="match status" value="1"/>
</dbReference>
<dbReference type="Gene3D" id="3.40.50.10840">
    <property type="entry name" value="Putative sugar-binding, N-terminal domain"/>
    <property type="match status" value="1"/>
</dbReference>
<sequence>MIGAIADDFTGGTDVAVALRQGGLRTLIYFGAPDPVESLPEHDAIVIALKTRTVAPADAVAQSLAAAEWLLAHGATQLFFKYCSTFDSKPEGNIGPVADALAALVGSRVIVAVPSAPEHLRTQYMGHLFVDRQRLDESPLRHHPLTPMTDSSVPRLLQAQTTARVELLDLRAVRSGSIHLRQRLDALVDADSRGATETRSYAVVDALTEDDLVQIGRACLGDPLLTGAAGLARGLATAVTETRAASLAAFELGDDLLPAPGSAAVLACSCSARTLQQIAVLQSHGHPSFQLDARRTQDPLALAGDALRWFDELDTVKEPLFFSSLPPAELRAVQLELGTDTASGILETAMGLIAVGLRARGTARVIVAGGETSGAVVTALGIQGAIIGAEIAPGVPWIHTVDEAPISLLLKSGNFGEVRFLAEALEETVVV</sequence>
<dbReference type="Gene3D" id="3.40.980.20">
    <property type="entry name" value="Four-carbon acid sugar kinase, nucleotide binding domain"/>
    <property type="match status" value="1"/>
</dbReference>
<comment type="caution">
    <text evidence="15">The sequence shown here is derived from an EMBL/GenBank/DDBJ whole genome shotgun (WGS) entry which is preliminary data.</text>
</comment>
<keyword evidence="3" id="KW-0547">Nucleotide-binding</keyword>
<evidence type="ECO:0000259" key="13">
    <source>
        <dbReference type="Pfam" id="PF07005"/>
    </source>
</evidence>
<gene>
    <name evidence="15" type="ORF">FHX72_002532</name>
</gene>
<evidence type="ECO:0000256" key="10">
    <source>
        <dbReference type="ARBA" id="ARBA00039095"/>
    </source>
</evidence>
<evidence type="ECO:0000256" key="2">
    <source>
        <dbReference type="ARBA" id="ARBA00022679"/>
    </source>
</evidence>
<comment type="function">
    <text evidence="9">Catalyzes the ATP-dependent phosphorylation of 3-oxo-tetronate to 3-oxo-tetronate 4-phosphate.</text>
</comment>
<evidence type="ECO:0000256" key="5">
    <source>
        <dbReference type="ARBA" id="ARBA00022840"/>
    </source>
</evidence>
<dbReference type="Pfam" id="PF07005">
    <property type="entry name" value="SBD_N"/>
    <property type="match status" value="1"/>
</dbReference>
<dbReference type="InterPro" id="IPR050007">
    <property type="entry name" value="OtnK"/>
</dbReference>
<keyword evidence="2" id="KW-0808">Transferase</keyword>
<dbReference type="AlphaFoldDB" id="A0A7W4UPT0"/>
<evidence type="ECO:0000256" key="4">
    <source>
        <dbReference type="ARBA" id="ARBA00022777"/>
    </source>
</evidence>
<proteinExistence type="inferred from homology"/>
<name>A0A7W4UPT0_9MICO</name>
<dbReference type="EC" id="2.7.1.217" evidence="10"/>
<comment type="catalytic activity">
    <reaction evidence="8">
        <text>3-dehydro-D-erythronate + ATP = 3-dehydro-4-O-phospho-D-erythronate + ADP + H(+)</text>
        <dbReference type="Rhea" id="RHEA:52556"/>
        <dbReference type="ChEBI" id="CHEBI:15378"/>
        <dbReference type="ChEBI" id="CHEBI:30616"/>
        <dbReference type="ChEBI" id="CHEBI:57958"/>
        <dbReference type="ChEBI" id="CHEBI:136593"/>
        <dbReference type="ChEBI" id="CHEBI:456216"/>
        <dbReference type="EC" id="2.7.1.217"/>
    </reaction>
</comment>
<keyword evidence="16" id="KW-1185">Reference proteome</keyword>
<dbReference type="GO" id="GO:0005524">
    <property type="term" value="F:ATP binding"/>
    <property type="evidence" value="ECO:0007669"/>
    <property type="project" value="UniProtKB-KW"/>
</dbReference>
<dbReference type="InterPro" id="IPR010737">
    <property type="entry name" value="4-carb_acid_sugar_kinase_N"/>
</dbReference>
<evidence type="ECO:0000256" key="7">
    <source>
        <dbReference type="ARBA" id="ARBA00035898"/>
    </source>
</evidence>
<keyword evidence="6" id="KW-0119">Carbohydrate metabolism</keyword>
<evidence type="ECO:0000256" key="3">
    <source>
        <dbReference type="ARBA" id="ARBA00022741"/>
    </source>
</evidence>
<evidence type="ECO:0000256" key="1">
    <source>
        <dbReference type="ARBA" id="ARBA00005715"/>
    </source>
</evidence>
<comment type="catalytic activity">
    <reaction evidence="7">
        <text>3-dehydro-L-erythronate + ATP = 3-dehydro-4-O-phospho-L-erythronate + ADP + H(+)</text>
        <dbReference type="Rhea" id="RHEA:52552"/>
        <dbReference type="ChEBI" id="CHEBI:15378"/>
        <dbReference type="ChEBI" id="CHEBI:30616"/>
        <dbReference type="ChEBI" id="CHEBI:136592"/>
        <dbReference type="ChEBI" id="CHEBI:136670"/>
        <dbReference type="ChEBI" id="CHEBI:456216"/>
        <dbReference type="EC" id="2.7.1.217"/>
    </reaction>
</comment>
<feature type="domain" description="Four-carbon acid sugar kinase N-terminal" evidence="13">
    <location>
        <begin position="2"/>
        <end position="235"/>
    </location>
</feature>
<dbReference type="InterPro" id="IPR042213">
    <property type="entry name" value="NBD_C_sf"/>
</dbReference>
<dbReference type="InterPro" id="IPR031475">
    <property type="entry name" value="NBD_C"/>
</dbReference>
<dbReference type="InterPro" id="IPR037051">
    <property type="entry name" value="4-carb_acid_sugar_kinase_N_sf"/>
</dbReference>
<evidence type="ECO:0000256" key="12">
    <source>
        <dbReference type="ARBA" id="ARBA00041377"/>
    </source>
</evidence>
<feature type="domain" description="Four-carbon acid sugar kinase nucleotide binding" evidence="14">
    <location>
        <begin position="264"/>
        <end position="421"/>
    </location>
</feature>
<evidence type="ECO:0000313" key="16">
    <source>
        <dbReference type="Proteomes" id="UP000545286"/>
    </source>
</evidence>
<evidence type="ECO:0000256" key="6">
    <source>
        <dbReference type="ARBA" id="ARBA00023277"/>
    </source>
</evidence>
<evidence type="ECO:0000259" key="14">
    <source>
        <dbReference type="Pfam" id="PF17042"/>
    </source>
</evidence>
<dbReference type="SUPFAM" id="SSF142764">
    <property type="entry name" value="YgbK-like"/>
    <property type="match status" value="1"/>
</dbReference>
<dbReference type="RefSeq" id="WP_183625376.1">
    <property type="nucleotide sequence ID" value="NZ_JACHWJ010000003.1"/>
</dbReference>
<protein>
    <recommendedName>
        <fullName evidence="11">3-oxo-tetronate kinase</fullName>
        <ecNumber evidence="10">2.7.1.217</ecNumber>
    </recommendedName>
    <alternativeName>
        <fullName evidence="12">3-dehydrotetronate 4-kinase</fullName>
    </alternativeName>
</protein>
<dbReference type="Proteomes" id="UP000545286">
    <property type="component" value="Unassembled WGS sequence"/>
</dbReference>
<evidence type="ECO:0000256" key="9">
    <source>
        <dbReference type="ARBA" id="ARBA00037335"/>
    </source>
</evidence>
<comment type="similarity">
    <text evidence="1">Belongs to the four-carbon acid sugar kinase family.</text>
</comment>
<dbReference type="EMBL" id="JACHWJ010000003">
    <property type="protein sequence ID" value="MBB2958387.1"/>
    <property type="molecule type" value="Genomic_DNA"/>
</dbReference>
<evidence type="ECO:0000313" key="15">
    <source>
        <dbReference type="EMBL" id="MBB2958387.1"/>
    </source>
</evidence>
<keyword evidence="5" id="KW-0067">ATP-binding</keyword>
<organism evidence="15 16">
    <name type="scientific">Pseudoclavibacter helvolus</name>
    <dbReference type="NCBI Taxonomy" id="255205"/>
    <lineage>
        <taxon>Bacteria</taxon>
        <taxon>Bacillati</taxon>
        <taxon>Actinomycetota</taxon>
        <taxon>Actinomycetes</taxon>
        <taxon>Micrococcales</taxon>
        <taxon>Microbacteriaceae</taxon>
        <taxon>Pseudoclavibacter</taxon>
    </lineage>
</organism>
<dbReference type="Pfam" id="PF17042">
    <property type="entry name" value="NBD_C"/>
    <property type="match status" value="1"/>
</dbReference>
<keyword evidence="4" id="KW-0418">Kinase</keyword>
<evidence type="ECO:0000256" key="11">
    <source>
        <dbReference type="ARBA" id="ARBA00039461"/>
    </source>
</evidence>
<accession>A0A7W4UPT0</accession>
<dbReference type="GO" id="GO:0016301">
    <property type="term" value="F:kinase activity"/>
    <property type="evidence" value="ECO:0007669"/>
    <property type="project" value="UniProtKB-KW"/>
</dbReference>